<dbReference type="WBParaSite" id="ALUE_0001973101-mRNA-1">
    <property type="protein sequence ID" value="ALUE_0001973101-mRNA-1"/>
    <property type="gene ID" value="ALUE_0001973101"/>
</dbReference>
<feature type="region of interest" description="Disordered" evidence="1">
    <location>
        <begin position="253"/>
        <end position="292"/>
    </location>
</feature>
<dbReference type="Proteomes" id="UP000036681">
    <property type="component" value="Unplaced"/>
</dbReference>
<feature type="region of interest" description="Disordered" evidence="1">
    <location>
        <begin position="315"/>
        <end position="351"/>
    </location>
</feature>
<feature type="compositionally biased region" description="Basic residues" evidence="1">
    <location>
        <begin position="203"/>
        <end position="212"/>
    </location>
</feature>
<feature type="compositionally biased region" description="Basic residues" evidence="1">
    <location>
        <begin position="377"/>
        <end position="393"/>
    </location>
</feature>
<feature type="region of interest" description="Disordered" evidence="1">
    <location>
        <begin position="377"/>
        <end position="397"/>
    </location>
</feature>
<evidence type="ECO:0000313" key="3">
    <source>
        <dbReference type="WBParaSite" id="ALUE_0001973101-mRNA-1"/>
    </source>
</evidence>
<evidence type="ECO:0000256" key="1">
    <source>
        <dbReference type="SAM" id="MobiDB-lite"/>
    </source>
</evidence>
<dbReference type="AlphaFoldDB" id="A0A0M3ILV3"/>
<name>A0A0M3ILV3_ASCLU</name>
<feature type="compositionally biased region" description="Basic residues" evidence="1">
    <location>
        <begin position="257"/>
        <end position="271"/>
    </location>
</feature>
<feature type="region of interest" description="Disordered" evidence="1">
    <location>
        <begin position="194"/>
        <end position="233"/>
    </location>
</feature>
<feature type="compositionally biased region" description="Basic residues" evidence="1">
    <location>
        <begin position="316"/>
        <end position="330"/>
    </location>
</feature>
<organism evidence="2 3">
    <name type="scientific">Ascaris lumbricoides</name>
    <name type="common">Giant roundworm</name>
    <dbReference type="NCBI Taxonomy" id="6252"/>
    <lineage>
        <taxon>Eukaryota</taxon>
        <taxon>Metazoa</taxon>
        <taxon>Ecdysozoa</taxon>
        <taxon>Nematoda</taxon>
        <taxon>Chromadorea</taxon>
        <taxon>Rhabditida</taxon>
        <taxon>Spirurina</taxon>
        <taxon>Ascaridomorpha</taxon>
        <taxon>Ascaridoidea</taxon>
        <taxon>Ascarididae</taxon>
        <taxon>Ascaris</taxon>
    </lineage>
</organism>
<accession>A0A0M3ILV3</accession>
<protein>
    <submittedName>
        <fullName evidence="3">ULP_PROTEASE domain-containing protein</fullName>
    </submittedName>
</protein>
<feature type="compositionally biased region" description="Basic and acidic residues" evidence="1">
    <location>
        <begin position="341"/>
        <end position="351"/>
    </location>
</feature>
<reference evidence="3" key="1">
    <citation type="submission" date="2017-02" db="UniProtKB">
        <authorList>
            <consortium name="WormBaseParasite"/>
        </authorList>
    </citation>
    <scope>IDENTIFICATION</scope>
</reference>
<sequence length="659" mass="75561">MRQVTIGATLISDASFVVSNDMIRSVEKRAALDFDTMPQYLDADVPMARRRDCKDTKIYRKCFGHFGPNIISKYICAASQQSSVNSLPAEERENKQKLSARLMHQTDPFGIEDFDVPYSANKKQRWNFMNCAEKRASTLQDQEYRVRVSLIRSKIMRADKENDAMAETPGNHILTTYYTFDGDNAIEKRGKRMTFASVSRKPNPPRHRRGRLIRNAASSSSEQKAEDKQDISEDETMHIFYKEQCFDMTKREINMNKKMKPNPPRHRRGRLIRNAASSSSEPKAEDKQDISEDETIHIFYKEQCFDMTKREINMNKKMKPNPPRHRRGRLIRNAASSSSEQKAEDKQDISEDETMHIFYKEQCFDMTKREINMNKKMKREKNARVSQHRHSKRFPSDETEDAYGAVCDQFIHDDSFSAQEEDWRCYADVNSPLLEPLQDFIVTTKKIYKGKRKRRRSEADDSGINEHRVIVIEHDKFSQSSSDPTILLPTITLSSVLNGSFCSVVESKFPNARKVDRFQPSTYAVRIGGESYEMLESVLPKGFVGTVFVQDAGPSQDSYLLRCILNESELSRSLTERRLGNELNKNLNSESQSTALTPIGHLPKSAFVDREVYTQMTAAFQALSDLSSKAVRIMNQCDAVVPSSTDILVCGACYVEDEP</sequence>
<feature type="compositionally biased region" description="Basic and acidic residues" evidence="1">
    <location>
        <begin position="282"/>
        <end position="292"/>
    </location>
</feature>
<feature type="compositionally biased region" description="Basic and acidic residues" evidence="1">
    <location>
        <begin position="223"/>
        <end position="233"/>
    </location>
</feature>
<keyword evidence="2" id="KW-1185">Reference proteome</keyword>
<proteinExistence type="predicted"/>
<evidence type="ECO:0000313" key="2">
    <source>
        <dbReference type="Proteomes" id="UP000036681"/>
    </source>
</evidence>